<dbReference type="AlphaFoldDB" id="A0A5E4YCM7"/>
<reference evidence="1 2" key="1">
    <citation type="submission" date="2019-08" db="EMBL/GenBank/DDBJ databases">
        <authorList>
            <person name="Peeters C."/>
        </authorList>
    </citation>
    <scope>NUCLEOTIDE SEQUENCE [LARGE SCALE GENOMIC DNA]</scope>
    <source>
        <strain evidence="1 2">LMG 31115</strain>
    </source>
</reference>
<dbReference type="GO" id="GO:0003677">
    <property type="term" value="F:DNA binding"/>
    <property type="evidence" value="ECO:0007669"/>
    <property type="project" value="InterPro"/>
</dbReference>
<dbReference type="GO" id="GO:0006313">
    <property type="term" value="P:DNA transposition"/>
    <property type="evidence" value="ECO:0007669"/>
    <property type="project" value="InterPro"/>
</dbReference>
<dbReference type="GO" id="GO:0004803">
    <property type="term" value="F:transposase activity"/>
    <property type="evidence" value="ECO:0007669"/>
    <property type="project" value="InterPro"/>
</dbReference>
<dbReference type="EMBL" id="CABPSI010000005">
    <property type="protein sequence ID" value="VVE46197.1"/>
    <property type="molecule type" value="Genomic_DNA"/>
</dbReference>
<dbReference type="InterPro" id="IPR052546">
    <property type="entry name" value="Transposase_8_domain"/>
</dbReference>
<dbReference type="PANTHER" id="PTHR33609">
    <property type="entry name" value="LOW CALCIUM RESPONSE LOCUS PROTEIN S"/>
    <property type="match status" value="1"/>
</dbReference>
<dbReference type="InterPro" id="IPR009057">
    <property type="entry name" value="Homeodomain-like_sf"/>
</dbReference>
<keyword evidence="2" id="KW-1185">Reference proteome</keyword>
<dbReference type="SUPFAM" id="SSF46689">
    <property type="entry name" value="Homeodomain-like"/>
    <property type="match status" value="1"/>
</dbReference>
<protein>
    <submittedName>
        <fullName evidence="1">Transposase</fullName>
    </submittedName>
</protein>
<evidence type="ECO:0000313" key="2">
    <source>
        <dbReference type="Proteomes" id="UP000333828"/>
    </source>
</evidence>
<sequence length="90" mass="10269">MGRKNRITEEQILGFLKEIETGLPVKELCDKYGFSDTSLFTWLAKFCGLDMSLARRLIELEAENVRLKQLLALATRDLDAVTVIDARTKH</sequence>
<proteinExistence type="predicted"/>
<organism evidence="1 2">
    <name type="scientific">Pandoraea iniqua</name>
    <dbReference type="NCBI Taxonomy" id="2508288"/>
    <lineage>
        <taxon>Bacteria</taxon>
        <taxon>Pseudomonadati</taxon>
        <taxon>Pseudomonadota</taxon>
        <taxon>Betaproteobacteria</taxon>
        <taxon>Burkholderiales</taxon>
        <taxon>Burkholderiaceae</taxon>
        <taxon>Pandoraea</taxon>
    </lineage>
</organism>
<accession>A0A5E4YCM7</accession>
<dbReference type="PANTHER" id="PTHR33609:SF1">
    <property type="entry name" value="TRANSPOSASE"/>
    <property type="match status" value="1"/>
</dbReference>
<name>A0A5E4YCM7_9BURK</name>
<gene>
    <name evidence="1" type="ORF">PIN31115_04400</name>
</gene>
<evidence type="ECO:0000313" key="1">
    <source>
        <dbReference type="EMBL" id="VVE46197.1"/>
    </source>
</evidence>
<dbReference type="InterPro" id="IPR002514">
    <property type="entry name" value="Transposase_8"/>
</dbReference>
<dbReference type="Proteomes" id="UP000333828">
    <property type="component" value="Unassembled WGS sequence"/>
</dbReference>
<dbReference type="Pfam" id="PF01527">
    <property type="entry name" value="HTH_Tnp_1"/>
    <property type="match status" value="1"/>
</dbReference>